<dbReference type="InterPro" id="IPR011055">
    <property type="entry name" value="Dup_hybrid_motif"/>
</dbReference>
<dbReference type="Gene3D" id="2.70.70.10">
    <property type="entry name" value="Glucose Permease (Domain IIA)"/>
    <property type="match status" value="1"/>
</dbReference>
<dbReference type="Pfam" id="PF01551">
    <property type="entry name" value="Peptidase_M23"/>
    <property type="match status" value="1"/>
</dbReference>
<gene>
    <name evidence="4" type="ORF">A3F25_00850</name>
</gene>
<reference evidence="4 5" key="1">
    <citation type="journal article" date="2016" name="Nat. Commun.">
        <title>Thousands of microbial genomes shed light on interconnected biogeochemical processes in an aquifer system.</title>
        <authorList>
            <person name="Anantharaman K."/>
            <person name="Brown C.T."/>
            <person name="Hug L.A."/>
            <person name="Sharon I."/>
            <person name="Castelle C.J."/>
            <person name="Probst A.J."/>
            <person name="Thomas B.C."/>
            <person name="Singh A."/>
            <person name="Wilkins M.J."/>
            <person name="Karaoz U."/>
            <person name="Brodie E.L."/>
            <person name="Williams K.H."/>
            <person name="Hubbard S.S."/>
            <person name="Banfield J.F."/>
        </authorList>
    </citation>
    <scope>NUCLEOTIDE SEQUENCE [LARGE SCALE GENOMIC DNA]</scope>
</reference>
<feature type="coiled-coil region" evidence="1">
    <location>
        <begin position="22"/>
        <end position="84"/>
    </location>
</feature>
<feature type="compositionally biased region" description="Polar residues" evidence="2">
    <location>
        <begin position="187"/>
        <end position="199"/>
    </location>
</feature>
<evidence type="ECO:0000313" key="5">
    <source>
        <dbReference type="Proteomes" id="UP000177478"/>
    </source>
</evidence>
<dbReference type="InterPro" id="IPR016047">
    <property type="entry name" value="M23ase_b-sheet_dom"/>
</dbReference>
<keyword evidence="1" id="KW-0175">Coiled coil</keyword>
<dbReference type="PANTHER" id="PTHR21666">
    <property type="entry name" value="PEPTIDASE-RELATED"/>
    <property type="match status" value="1"/>
</dbReference>
<evidence type="ECO:0000256" key="1">
    <source>
        <dbReference type="SAM" id="Coils"/>
    </source>
</evidence>
<evidence type="ECO:0000259" key="3">
    <source>
        <dbReference type="Pfam" id="PF01551"/>
    </source>
</evidence>
<protein>
    <recommendedName>
        <fullName evidence="3">M23ase beta-sheet core domain-containing protein</fullName>
    </recommendedName>
</protein>
<dbReference type="GO" id="GO:0004222">
    <property type="term" value="F:metalloendopeptidase activity"/>
    <property type="evidence" value="ECO:0007669"/>
    <property type="project" value="TreeGrafter"/>
</dbReference>
<feature type="domain" description="M23ase beta-sheet core" evidence="3">
    <location>
        <begin position="294"/>
        <end position="382"/>
    </location>
</feature>
<evidence type="ECO:0000313" key="4">
    <source>
        <dbReference type="EMBL" id="OGN20347.1"/>
    </source>
</evidence>
<dbReference type="Gene3D" id="6.10.250.3150">
    <property type="match status" value="1"/>
</dbReference>
<comment type="caution">
    <text evidence="4">The sequence shown here is derived from an EMBL/GenBank/DDBJ whole genome shotgun (WGS) entry which is preliminary data.</text>
</comment>
<dbReference type="STRING" id="1802689.A3F25_00850"/>
<organism evidence="4 5">
    <name type="scientific">Candidatus Yanofskybacteria bacterium RIFCSPHIGHO2_12_FULL_45_19b</name>
    <dbReference type="NCBI Taxonomy" id="1802689"/>
    <lineage>
        <taxon>Bacteria</taxon>
        <taxon>Candidatus Yanofskyibacteriota</taxon>
    </lineage>
</organism>
<sequence>MPKRFLIIVIGLFLLFPLLGRAVDSNQQILQLRAQIEELQKKANEYRKIVATSQSQAASLKRDIDSLNNRILALQTQVQITEKQISSTQIGITQSRDQIYEKQQSIDSKGIAIANLLSLVAERDQEDLLSSLIKNTSLSQFLDELESANKLNESLLANVTVLRVDKESLEKAKTELEEKKQELESLHNAQKRTQVSLSSTKQTKGDLLTKTKGKEETYQKLLADTQAAQDKFFNELKRLEASAVTNHEVILHVTASYVPPKGTKLLAYPHESYYVTQGYGYTAYAKRGAYNGSPHNGVDISGGCGTPITSVASGEVLVTGTNGGYGNWIAVKHQNGLVTIYAHMKAPSGLANGTPVTTSSVIGYEGSTGNSTGCHVHLGLYRDFFTYPSKKTGELYFNYFDGTLNPLDYLDKSL</sequence>
<dbReference type="SUPFAM" id="SSF51261">
    <property type="entry name" value="Duplicated hybrid motif"/>
    <property type="match status" value="1"/>
</dbReference>
<dbReference type="PANTHER" id="PTHR21666:SF270">
    <property type="entry name" value="MUREIN HYDROLASE ACTIVATOR ENVC"/>
    <property type="match status" value="1"/>
</dbReference>
<feature type="region of interest" description="Disordered" evidence="2">
    <location>
        <begin position="183"/>
        <end position="204"/>
    </location>
</feature>
<accession>A0A1F8G4R0</accession>
<dbReference type="Proteomes" id="UP000177478">
    <property type="component" value="Unassembled WGS sequence"/>
</dbReference>
<proteinExistence type="predicted"/>
<evidence type="ECO:0000256" key="2">
    <source>
        <dbReference type="SAM" id="MobiDB-lite"/>
    </source>
</evidence>
<dbReference type="CDD" id="cd12797">
    <property type="entry name" value="M23_peptidase"/>
    <property type="match status" value="1"/>
</dbReference>
<name>A0A1F8G4R0_9BACT</name>
<dbReference type="AlphaFoldDB" id="A0A1F8G4R0"/>
<dbReference type="EMBL" id="MGKD01000005">
    <property type="protein sequence ID" value="OGN20347.1"/>
    <property type="molecule type" value="Genomic_DNA"/>
</dbReference>
<dbReference type="InterPro" id="IPR050570">
    <property type="entry name" value="Cell_wall_metabolism_enzyme"/>
</dbReference>